<sequence length="258" mass="29877">MKIRSHEITTNNSNNNNNLNFPITNPTWKLYENPFYISHHHKPPPQQIIHKLHLPVSSRKIASSFWDLTFIKPFITELKAELDRQRKARKKTESLNKRLSKELSEERKGKEALERVCEELAKEISADKSEINRMKREIEEERKMLRTAEIIREERVQMKLAEARMVLEEKLSELEITRKKENISSSNARGGDLEAENPNPHIRRGIKGFVEFPRVVRAIGCSTSGGKHFGSKLECQKAQLNMLLKQKGTVRFNGLIAS</sequence>
<feature type="region of interest" description="Disordered" evidence="1">
    <location>
        <begin position="86"/>
        <end position="106"/>
    </location>
</feature>
<protein>
    <submittedName>
        <fullName evidence="2">Protein branchless trichome</fullName>
    </submittedName>
</protein>
<evidence type="ECO:0000313" key="3">
    <source>
        <dbReference type="Proteomes" id="UP000653305"/>
    </source>
</evidence>
<reference evidence="2" key="1">
    <citation type="submission" date="2020-07" db="EMBL/GenBank/DDBJ databases">
        <title>Ethylene signaling mediates host invasion by parasitic plants.</title>
        <authorList>
            <person name="Yoshida S."/>
        </authorList>
    </citation>
    <scope>NUCLEOTIDE SEQUENCE</scope>
    <source>
        <strain evidence="2">Okayama</strain>
    </source>
</reference>
<proteinExistence type="predicted"/>
<dbReference type="AlphaFoldDB" id="A0A830C1J4"/>
<gene>
    <name evidence="2" type="ORF">PHJA_001073200</name>
</gene>
<accession>A0A830C1J4</accession>
<dbReference type="EMBL" id="BMAC01000186">
    <property type="protein sequence ID" value="GFP89295.1"/>
    <property type="molecule type" value="Genomic_DNA"/>
</dbReference>
<evidence type="ECO:0000313" key="2">
    <source>
        <dbReference type="EMBL" id="GFP89295.1"/>
    </source>
</evidence>
<dbReference type="PANTHER" id="PTHR31071">
    <property type="entry name" value="GB|AAF24581.1"/>
    <property type="match status" value="1"/>
</dbReference>
<dbReference type="Proteomes" id="UP000653305">
    <property type="component" value="Unassembled WGS sequence"/>
</dbReference>
<evidence type="ECO:0000256" key="1">
    <source>
        <dbReference type="SAM" id="MobiDB-lite"/>
    </source>
</evidence>
<name>A0A830C1J4_9LAMI</name>
<dbReference type="OrthoDB" id="777875at2759"/>
<keyword evidence="3" id="KW-1185">Reference proteome</keyword>
<comment type="caution">
    <text evidence="2">The sequence shown here is derived from an EMBL/GenBank/DDBJ whole genome shotgun (WGS) entry which is preliminary data.</text>
</comment>
<dbReference type="InterPro" id="IPR043424">
    <property type="entry name" value="BLT-like"/>
</dbReference>
<dbReference type="PANTHER" id="PTHR31071:SF39">
    <property type="entry name" value="PROTEIN BRANCHLESS TRICHOME"/>
    <property type="match status" value="1"/>
</dbReference>
<organism evidence="2 3">
    <name type="scientific">Phtheirospermum japonicum</name>
    <dbReference type="NCBI Taxonomy" id="374723"/>
    <lineage>
        <taxon>Eukaryota</taxon>
        <taxon>Viridiplantae</taxon>
        <taxon>Streptophyta</taxon>
        <taxon>Embryophyta</taxon>
        <taxon>Tracheophyta</taxon>
        <taxon>Spermatophyta</taxon>
        <taxon>Magnoliopsida</taxon>
        <taxon>eudicotyledons</taxon>
        <taxon>Gunneridae</taxon>
        <taxon>Pentapetalae</taxon>
        <taxon>asterids</taxon>
        <taxon>lamiids</taxon>
        <taxon>Lamiales</taxon>
        <taxon>Orobanchaceae</taxon>
        <taxon>Orobanchaceae incertae sedis</taxon>
        <taxon>Phtheirospermum</taxon>
    </lineage>
</organism>